<keyword evidence="12" id="KW-1185">Reference proteome</keyword>
<comment type="similarity">
    <text evidence="1 6">Belongs to the sigma-70 factor family. ECF subfamily.</text>
</comment>
<dbReference type="Pfam" id="PF08281">
    <property type="entry name" value="Sigma70_r4_2"/>
    <property type="match status" value="1"/>
</dbReference>
<keyword evidence="4 6" id="KW-0238">DNA-binding</keyword>
<feature type="transmembrane region" description="Helical" evidence="8">
    <location>
        <begin position="273"/>
        <end position="294"/>
    </location>
</feature>
<name>A0ABT8TIC0_9GAMM</name>
<evidence type="ECO:0000256" key="3">
    <source>
        <dbReference type="ARBA" id="ARBA00023082"/>
    </source>
</evidence>
<dbReference type="PANTHER" id="PTHR43133">
    <property type="entry name" value="RNA POLYMERASE ECF-TYPE SIGMA FACTO"/>
    <property type="match status" value="1"/>
</dbReference>
<dbReference type="InterPro" id="IPR014284">
    <property type="entry name" value="RNA_pol_sigma-70_dom"/>
</dbReference>
<feature type="domain" description="RNA polymerase sigma-70 region 2" evidence="9">
    <location>
        <begin position="34"/>
        <end position="100"/>
    </location>
</feature>
<keyword evidence="8" id="KW-1133">Transmembrane helix</keyword>
<evidence type="ECO:0000256" key="5">
    <source>
        <dbReference type="ARBA" id="ARBA00023163"/>
    </source>
</evidence>
<keyword evidence="5 6" id="KW-0804">Transcription</keyword>
<dbReference type="Proteomes" id="UP001168380">
    <property type="component" value="Unassembled WGS sequence"/>
</dbReference>
<feature type="domain" description="RNA polymerase sigma factor 70 region 4 type 2" evidence="10">
    <location>
        <begin position="131"/>
        <end position="181"/>
    </location>
</feature>
<keyword evidence="2 6" id="KW-0805">Transcription regulation</keyword>
<feature type="transmembrane region" description="Helical" evidence="8">
    <location>
        <begin position="306"/>
        <end position="328"/>
    </location>
</feature>
<protein>
    <recommendedName>
        <fullName evidence="6">RNA polymerase sigma factor</fullName>
    </recommendedName>
</protein>
<dbReference type="InterPro" id="IPR000838">
    <property type="entry name" value="RNA_pol_sigma70_ECF_CS"/>
</dbReference>
<feature type="transmembrane region" description="Helical" evidence="8">
    <location>
        <begin position="237"/>
        <end position="261"/>
    </location>
</feature>
<proteinExistence type="inferred from homology"/>
<reference evidence="11" key="1">
    <citation type="submission" date="2023-07" db="EMBL/GenBank/DDBJ databases">
        <title>Gilvimarinus algae sp. nov., isolated from the surface of Kelp.</title>
        <authorList>
            <person name="Sun Y.Y."/>
            <person name="Gong Y."/>
            <person name="Du Z.J."/>
        </authorList>
    </citation>
    <scope>NUCLEOTIDE SEQUENCE</scope>
    <source>
        <strain evidence="11">SDUM040014</strain>
    </source>
</reference>
<dbReference type="Gene3D" id="1.10.10.10">
    <property type="entry name" value="Winged helix-like DNA-binding domain superfamily/Winged helix DNA-binding domain"/>
    <property type="match status" value="1"/>
</dbReference>
<evidence type="ECO:0000256" key="1">
    <source>
        <dbReference type="ARBA" id="ARBA00010641"/>
    </source>
</evidence>
<keyword evidence="3 6" id="KW-0731">Sigma factor</keyword>
<dbReference type="PROSITE" id="PS01063">
    <property type="entry name" value="SIGMA70_ECF"/>
    <property type="match status" value="1"/>
</dbReference>
<keyword evidence="8" id="KW-0472">Membrane</keyword>
<dbReference type="InterPro" id="IPR013249">
    <property type="entry name" value="RNA_pol_sigma70_r4_t2"/>
</dbReference>
<dbReference type="RefSeq" id="WP_302714603.1">
    <property type="nucleotide sequence ID" value="NZ_JAULRT010000062.1"/>
</dbReference>
<evidence type="ECO:0000256" key="7">
    <source>
        <dbReference type="SAM" id="MobiDB-lite"/>
    </source>
</evidence>
<evidence type="ECO:0000259" key="10">
    <source>
        <dbReference type="Pfam" id="PF08281"/>
    </source>
</evidence>
<sequence length="541" mass="58525">MSFFKKTLPYKDSSDATLVMACLGGDRDAFGEVVSRYQSLLCSLAYSSVGDFKHSEDIAQEAFVEAWRKLDTLSDPEKLKAWLCGILRFKVSRHRRSAARQPLGEHDETTEPASEQASIDDTLIQQQEQTLLWQALEKLPDTYREPLILFYREQRSVEHVANELDLSEDAVKQRLSRGRKILQKAMMDFVENALEKSKPGAAFTLSVLTAISGIGAPKAQAAALGIGASHAGSVFKWASLVTLLASFSGVIGSFFSVRASLDQSRTAKEKRAAIVIVSLFFAVAGVFVAGMFLLEHLAKGAPEMAAAYALSSQLLVLAFGATYLWLLVWMLKRQPKLRAQERARLPEAFTHESDAPGSTRREIKSRWTLGGIALLHFKLGMPEAGDKPALAWIAGGDRAYGLLFAWGGLAVAPVSVGIVSVGFISIGALGFGLIALGTLAVGFIGFGASSIAYKAYGSLSALGWDTAFSGGFAVAREAAIGPLAFARLINNEQAAGLVNLGALEQHHLWVLGVMSVLVIVPAMWHAKMVRKRMGRQDTPVH</sequence>
<dbReference type="CDD" id="cd06171">
    <property type="entry name" value="Sigma70_r4"/>
    <property type="match status" value="1"/>
</dbReference>
<evidence type="ECO:0000256" key="2">
    <source>
        <dbReference type="ARBA" id="ARBA00023015"/>
    </source>
</evidence>
<dbReference type="SUPFAM" id="SSF88659">
    <property type="entry name" value="Sigma3 and sigma4 domains of RNA polymerase sigma factors"/>
    <property type="match status" value="1"/>
</dbReference>
<dbReference type="SUPFAM" id="SSF88946">
    <property type="entry name" value="Sigma2 domain of RNA polymerase sigma factors"/>
    <property type="match status" value="1"/>
</dbReference>
<dbReference type="InterPro" id="IPR013325">
    <property type="entry name" value="RNA_pol_sigma_r2"/>
</dbReference>
<dbReference type="EMBL" id="JAULRT010000062">
    <property type="protein sequence ID" value="MDO3383676.1"/>
    <property type="molecule type" value="Genomic_DNA"/>
</dbReference>
<evidence type="ECO:0000256" key="4">
    <source>
        <dbReference type="ARBA" id="ARBA00023125"/>
    </source>
</evidence>
<dbReference type="InterPro" id="IPR007627">
    <property type="entry name" value="RNA_pol_sigma70_r2"/>
</dbReference>
<evidence type="ECO:0000256" key="6">
    <source>
        <dbReference type="RuleBase" id="RU000716"/>
    </source>
</evidence>
<dbReference type="InterPro" id="IPR013324">
    <property type="entry name" value="RNA_pol_sigma_r3/r4-like"/>
</dbReference>
<dbReference type="InterPro" id="IPR039425">
    <property type="entry name" value="RNA_pol_sigma-70-like"/>
</dbReference>
<evidence type="ECO:0000259" key="9">
    <source>
        <dbReference type="Pfam" id="PF04542"/>
    </source>
</evidence>
<feature type="transmembrane region" description="Helical" evidence="8">
    <location>
        <begin position="404"/>
        <end position="424"/>
    </location>
</feature>
<gene>
    <name evidence="11" type="ORF">QWI16_15950</name>
</gene>
<feature type="transmembrane region" description="Helical" evidence="8">
    <location>
        <begin position="507"/>
        <end position="526"/>
    </location>
</feature>
<dbReference type="Pfam" id="PF04542">
    <property type="entry name" value="Sigma70_r2"/>
    <property type="match status" value="1"/>
</dbReference>
<evidence type="ECO:0000313" key="11">
    <source>
        <dbReference type="EMBL" id="MDO3383676.1"/>
    </source>
</evidence>
<comment type="caution">
    <text evidence="11">The sequence shown here is derived from an EMBL/GenBank/DDBJ whole genome shotgun (WGS) entry which is preliminary data.</text>
</comment>
<keyword evidence="8" id="KW-0812">Transmembrane</keyword>
<dbReference type="NCBIfam" id="TIGR02937">
    <property type="entry name" value="sigma70-ECF"/>
    <property type="match status" value="1"/>
</dbReference>
<dbReference type="PANTHER" id="PTHR43133:SF51">
    <property type="entry name" value="RNA POLYMERASE SIGMA FACTOR"/>
    <property type="match status" value="1"/>
</dbReference>
<feature type="region of interest" description="Disordered" evidence="7">
    <location>
        <begin position="98"/>
        <end position="118"/>
    </location>
</feature>
<evidence type="ECO:0000256" key="8">
    <source>
        <dbReference type="SAM" id="Phobius"/>
    </source>
</evidence>
<dbReference type="Gene3D" id="1.10.1740.10">
    <property type="match status" value="1"/>
</dbReference>
<feature type="transmembrane region" description="Helical" evidence="8">
    <location>
        <begin position="431"/>
        <end position="453"/>
    </location>
</feature>
<evidence type="ECO:0000313" key="12">
    <source>
        <dbReference type="Proteomes" id="UP001168380"/>
    </source>
</evidence>
<organism evidence="11 12">
    <name type="scientific">Gilvimarinus algae</name>
    <dbReference type="NCBI Taxonomy" id="3058037"/>
    <lineage>
        <taxon>Bacteria</taxon>
        <taxon>Pseudomonadati</taxon>
        <taxon>Pseudomonadota</taxon>
        <taxon>Gammaproteobacteria</taxon>
        <taxon>Cellvibrionales</taxon>
        <taxon>Cellvibrionaceae</taxon>
        <taxon>Gilvimarinus</taxon>
    </lineage>
</organism>
<dbReference type="InterPro" id="IPR036388">
    <property type="entry name" value="WH-like_DNA-bd_sf"/>
</dbReference>
<accession>A0ABT8TIC0</accession>